<protein>
    <submittedName>
        <fullName evidence="1">Uncharacterized protein</fullName>
    </submittedName>
</protein>
<dbReference type="RefSeq" id="WP_211864193.1">
    <property type="nucleotide sequence ID" value="NZ_JAAEDM010000089.1"/>
</dbReference>
<accession>A0A9X9X312</accession>
<evidence type="ECO:0000313" key="2">
    <source>
        <dbReference type="Proteomes" id="UP001138751"/>
    </source>
</evidence>
<reference evidence="1" key="2">
    <citation type="journal article" date="2021" name="Syst. Appl. Microbiol.">
        <title>Roseomonas hellenica sp. nov., isolated from roots of wild-growing Alkanna tinctoria.</title>
        <authorList>
            <person name="Rat A."/>
            <person name="Naranjo H.D."/>
            <person name="Lebbe L."/>
            <person name="Cnockaert M."/>
            <person name="Krigas N."/>
            <person name="Grigoriadou K."/>
            <person name="Maloupa E."/>
            <person name="Willems A."/>
        </authorList>
    </citation>
    <scope>NUCLEOTIDE SEQUENCE</scope>
    <source>
        <strain evidence="1">LMG 31231</strain>
    </source>
</reference>
<dbReference type="AlphaFoldDB" id="A0A9X9X312"/>
<name>A0A9X9X312_9PROT</name>
<proteinExistence type="predicted"/>
<dbReference type="EMBL" id="JAAEDM010000089">
    <property type="protein sequence ID" value="MBR0673791.1"/>
    <property type="molecule type" value="Genomic_DNA"/>
</dbReference>
<evidence type="ECO:0000313" key="1">
    <source>
        <dbReference type="EMBL" id="MBR0673791.1"/>
    </source>
</evidence>
<gene>
    <name evidence="1" type="ORF">GXW76_21635</name>
</gene>
<sequence>MPFATGLILLGEYEFGYAADRIGFPSISACRAIVYQTTTGLFGFHQATGYGPLKIDRDARKFAAFVNGHAAGAGHGLNVYVGAKLGAGGTYSMGMPGAQEVAAEIGAIARELRFTGPVSCYDLSIGRPGAQGAYVEFVANGGICDIFANDWVEHHADGNKGAPTGNPGDHLISHAGKTDFSAPARVFLRADTTGQKRVEPMQIVVS</sequence>
<dbReference type="Proteomes" id="UP001138751">
    <property type="component" value="Unassembled WGS sequence"/>
</dbReference>
<organism evidence="1 2">
    <name type="scientific">Neoroseomonas soli</name>
    <dbReference type="NCBI Taxonomy" id="1081025"/>
    <lineage>
        <taxon>Bacteria</taxon>
        <taxon>Pseudomonadati</taxon>
        <taxon>Pseudomonadota</taxon>
        <taxon>Alphaproteobacteria</taxon>
        <taxon>Acetobacterales</taxon>
        <taxon>Acetobacteraceae</taxon>
        <taxon>Neoroseomonas</taxon>
    </lineage>
</organism>
<comment type="caution">
    <text evidence="1">The sequence shown here is derived from an EMBL/GenBank/DDBJ whole genome shotgun (WGS) entry which is preliminary data.</text>
</comment>
<keyword evidence="2" id="KW-1185">Reference proteome</keyword>
<reference evidence="1" key="1">
    <citation type="submission" date="2020-01" db="EMBL/GenBank/DDBJ databases">
        <authorList>
            <person name="Rat A."/>
        </authorList>
    </citation>
    <scope>NUCLEOTIDE SEQUENCE</scope>
    <source>
        <strain evidence="1">LMG 31231</strain>
    </source>
</reference>